<feature type="transmembrane region" description="Helical" evidence="1">
    <location>
        <begin position="251"/>
        <end position="269"/>
    </location>
</feature>
<protein>
    <submittedName>
        <fullName evidence="3">EAL domain-containing protein</fullName>
    </submittedName>
</protein>
<comment type="caution">
    <text evidence="3">The sequence shown here is derived from an EMBL/GenBank/DDBJ whole genome shotgun (WGS) entry which is preliminary data.</text>
</comment>
<dbReference type="Pfam" id="PF07696">
    <property type="entry name" value="7TMR-DISMED2"/>
    <property type="match status" value="1"/>
</dbReference>
<feature type="transmembrane region" description="Helical" evidence="1">
    <location>
        <begin position="289"/>
        <end position="306"/>
    </location>
</feature>
<dbReference type="Proteomes" id="UP001595617">
    <property type="component" value="Unassembled WGS sequence"/>
</dbReference>
<feature type="transmembrane region" description="Helical" evidence="1">
    <location>
        <begin position="185"/>
        <end position="209"/>
    </location>
</feature>
<feature type="transmembrane region" description="Helical" evidence="1">
    <location>
        <begin position="312"/>
        <end position="331"/>
    </location>
</feature>
<dbReference type="CDD" id="cd01948">
    <property type="entry name" value="EAL"/>
    <property type="match status" value="1"/>
</dbReference>
<dbReference type="PANTHER" id="PTHR33121">
    <property type="entry name" value="CYCLIC DI-GMP PHOSPHODIESTERASE PDEF"/>
    <property type="match status" value="1"/>
</dbReference>
<keyword evidence="1" id="KW-0812">Transmembrane</keyword>
<keyword evidence="4" id="KW-1185">Reference proteome</keyword>
<evidence type="ECO:0000256" key="1">
    <source>
        <dbReference type="SAM" id="Phobius"/>
    </source>
</evidence>
<dbReference type="Pfam" id="PF00563">
    <property type="entry name" value="EAL"/>
    <property type="match status" value="1"/>
</dbReference>
<feature type="transmembrane region" description="Helical" evidence="1">
    <location>
        <begin position="343"/>
        <end position="364"/>
    </location>
</feature>
<proteinExistence type="predicted"/>
<feature type="transmembrane region" description="Helical" evidence="1">
    <location>
        <begin position="216"/>
        <end position="239"/>
    </location>
</feature>
<dbReference type="InterPro" id="IPR035919">
    <property type="entry name" value="EAL_sf"/>
</dbReference>
<dbReference type="InterPro" id="IPR001633">
    <property type="entry name" value="EAL_dom"/>
</dbReference>
<dbReference type="InterPro" id="IPR050706">
    <property type="entry name" value="Cyclic-di-GMP_PDE-like"/>
</dbReference>
<dbReference type="SUPFAM" id="SSF141868">
    <property type="entry name" value="EAL domain-like"/>
    <property type="match status" value="1"/>
</dbReference>
<evidence type="ECO:0000313" key="3">
    <source>
        <dbReference type="EMBL" id="MFC3853279.1"/>
    </source>
</evidence>
<dbReference type="Gene3D" id="2.60.40.2380">
    <property type="match status" value="1"/>
</dbReference>
<name>A0ABV7ZZ03_9GAMM</name>
<accession>A0ABV7ZZ03</accession>
<dbReference type="EMBL" id="JBHRYR010000003">
    <property type="protein sequence ID" value="MFC3853279.1"/>
    <property type="molecule type" value="Genomic_DNA"/>
</dbReference>
<evidence type="ECO:0000259" key="2">
    <source>
        <dbReference type="PROSITE" id="PS50883"/>
    </source>
</evidence>
<keyword evidence="1" id="KW-1133">Transmembrane helix</keyword>
<sequence length="860" mass="95184">MERERGCPYCFRVMLISAAALVFVLVMLQPSRFSIPEWPFELQYWVADEPLDISALPASDNAGWQWLPPSTDSLGFSRSSVWLRMPLPDRPLNDSVLVFNSPFVDYIDIYVRRDGAPPELLAAVGDRRSFFDRPVSLPRFIIPLPFGLTAEDELLLYVANDGAIMFPLILAPSMDAVLGSYSAQLYFHGLMSGVFVFTALLAFAIGLLLRRSMELYFGGMILSILLVQAELNGVLYAFLWPNSPGLNLATYVGTMTAAICGASFTLQFLHGERPYRWYDQRILRTLRDLLVVLLVLFLVKTLLLPWPNQQWVKVGQIMTALVGLGMVLAGLRASLQGSERGQIFFAAIVLIIAGMLILVARSAGYVPDTLLTGAALELGSVLAVMILTGAVVREIYAEKNRMIRVQKDLLRKEADATELQAKLIRQALTNDSLKLPNRQSLLLFMEQEKPLHGTLLLIGFKHHQNIERTMGISVANNALVAITERLASWAETHTDNLAYGRADHERLDNGPFYSIEDAVLGILIRSDGLDEVLVALRKVLERGVSVGNFEVDLAPVFSSIACADFDLDEEDLVQAALSSLDLVTLSPDHLAYQPAHQQDSLDRLFLLSALSAAIDQSNLELYLQPLMNLQGDEIVAAEVLLRWHHKILGAVSPMVFVPLAEETGIITRLTVWLAQEVCRVHHQLQHAGIDIGLSINISAEDLAHPDVIARILDIAKTQAGDALRLKLELTETAVMRSGRAVRESVDLIKASGLGFSIDDFGAGHSSLSRIHELPVNELKIDRSILETSMARQEFSVLKSAIGLARSLRLRVVVEGVSTSEQLKLLRKLRVDAVQGYLIARPQPVEQFIAWLKARNSTSPE</sequence>
<reference evidence="4" key="1">
    <citation type="journal article" date="2019" name="Int. J. Syst. Evol. Microbiol.">
        <title>The Global Catalogue of Microorganisms (GCM) 10K type strain sequencing project: providing services to taxonomists for standard genome sequencing and annotation.</title>
        <authorList>
            <consortium name="The Broad Institute Genomics Platform"/>
            <consortium name="The Broad Institute Genome Sequencing Center for Infectious Disease"/>
            <person name="Wu L."/>
            <person name="Ma J."/>
        </authorList>
    </citation>
    <scope>NUCLEOTIDE SEQUENCE [LARGE SCALE GENOMIC DNA]</scope>
    <source>
        <strain evidence="4">IBRC 10765</strain>
    </source>
</reference>
<feature type="transmembrane region" description="Helical" evidence="1">
    <location>
        <begin position="6"/>
        <end position="28"/>
    </location>
</feature>
<gene>
    <name evidence="3" type="ORF">ACFOOG_10590</name>
</gene>
<feature type="transmembrane region" description="Helical" evidence="1">
    <location>
        <begin position="370"/>
        <end position="392"/>
    </location>
</feature>
<dbReference type="PROSITE" id="PS50883">
    <property type="entry name" value="EAL"/>
    <property type="match status" value="1"/>
</dbReference>
<dbReference type="SMART" id="SM00052">
    <property type="entry name" value="EAL"/>
    <property type="match status" value="1"/>
</dbReference>
<organism evidence="3 4">
    <name type="scientific">Saccharospirillum mangrovi</name>
    <dbReference type="NCBI Taxonomy" id="2161747"/>
    <lineage>
        <taxon>Bacteria</taxon>
        <taxon>Pseudomonadati</taxon>
        <taxon>Pseudomonadota</taxon>
        <taxon>Gammaproteobacteria</taxon>
        <taxon>Oceanospirillales</taxon>
        <taxon>Saccharospirillaceae</taxon>
        <taxon>Saccharospirillum</taxon>
    </lineage>
</organism>
<dbReference type="InterPro" id="IPR011623">
    <property type="entry name" value="7TMR_DISM_rcpt_extracell_dom1"/>
</dbReference>
<keyword evidence="1" id="KW-0472">Membrane</keyword>
<dbReference type="Gene3D" id="3.20.20.450">
    <property type="entry name" value="EAL domain"/>
    <property type="match status" value="1"/>
</dbReference>
<dbReference type="Pfam" id="PF07695">
    <property type="entry name" value="7TMR-DISM_7TM"/>
    <property type="match status" value="1"/>
</dbReference>
<evidence type="ECO:0000313" key="4">
    <source>
        <dbReference type="Proteomes" id="UP001595617"/>
    </source>
</evidence>
<dbReference type="InterPro" id="IPR011622">
    <property type="entry name" value="7TMR_DISM_rcpt_extracell_dom2"/>
</dbReference>
<dbReference type="PANTHER" id="PTHR33121:SF70">
    <property type="entry name" value="SIGNALING PROTEIN YKOW"/>
    <property type="match status" value="1"/>
</dbReference>
<dbReference type="RefSeq" id="WP_380696283.1">
    <property type="nucleotide sequence ID" value="NZ_JBHRYR010000003.1"/>
</dbReference>
<feature type="domain" description="EAL" evidence="2">
    <location>
        <begin position="603"/>
        <end position="855"/>
    </location>
</feature>